<keyword evidence="5 15" id="KW-0679">Respiratory chain</keyword>
<feature type="transmembrane region" description="Helical" evidence="16">
    <location>
        <begin position="33"/>
        <end position="55"/>
    </location>
</feature>
<keyword evidence="7 16" id="KW-0479">Metal-binding</keyword>
<evidence type="ECO:0000256" key="2">
    <source>
        <dbReference type="ARBA" id="ARBA00004673"/>
    </source>
</evidence>
<dbReference type="EMBL" id="AKWO02000090">
    <property type="protein sequence ID" value="EMF98209.1"/>
    <property type="molecule type" value="Genomic_DNA"/>
</dbReference>
<accession>M3HKM2</accession>
<comment type="caution">
    <text evidence="19">The sequence shown here is derived from an EMBL/GenBank/DDBJ whole genome shotgun (WGS) entry which is preliminary data.</text>
</comment>
<feature type="transmembrane region" description="Helical" evidence="16">
    <location>
        <begin position="75"/>
        <end position="103"/>
    </location>
</feature>
<evidence type="ECO:0000256" key="1">
    <source>
        <dbReference type="ARBA" id="ARBA00004141"/>
    </source>
</evidence>
<keyword evidence="3 15" id="KW-0813">Transport</keyword>
<comment type="function">
    <text evidence="16">Cytochrome c oxidase is the component of the respiratory chain that catalyzes the reduction of oxygen to water. Subunits 1-3 form the functional core of the enzyme complex. CO I is the catalytic subunit of the enzyme. Electrons originating in cytochrome c are transferred via the copper A center of subunit 2 and heme A of subunit 1 to the bimetallic center formed by heme A3 and copper B.</text>
</comment>
<dbReference type="Gene3D" id="1.20.120.80">
    <property type="entry name" value="Cytochrome c oxidase, subunit III, four-helix bundle"/>
    <property type="match status" value="1"/>
</dbReference>
<keyword evidence="9 15" id="KW-0249">Electron transport</keyword>
<organism evidence="19 20">
    <name type="scientific">Leptospira borgpetersenii str. 200701203</name>
    <dbReference type="NCBI Taxonomy" id="1193007"/>
    <lineage>
        <taxon>Bacteria</taxon>
        <taxon>Pseudomonadati</taxon>
        <taxon>Spirochaetota</taxon>
        <taxon>Spirochaetia</taxon>
        <taxon>Leptospirales</taxon>
        <taxon>Leptospiraceae</taxon>
        <taxon>Leptospira</taxon>
    </lineage>
</organism>
<evidence type="ECO:0000256" key="11">
    <source>
        <dbReference type="ARBA" id="ARBA00023004"/>
    </source>
</evidence>
<evidence type="ECO:0000256" key="9">
    <source>
        <dbReference type="ARBA" id="ARBA00022982"/>
    </source>
</evidence>
<keyword evidence="12 16" id="KW-0186">Copper</keyword>
<dbReference type="PANTHER" id="PTHR10422">
    <property type="entry name" value="CYTOCHROME C OXIDASE SUBUNIT 1"/>
    <property type="match status" value="1"/>
</dbReference>
<dbReference type="InterPro" id="IPR036927">
    <property type="entry name" value="Cyt_c_oxase-like_su1_sf"/>
</dbReference>
<dbReference type="Gene3D" id="1.20.210.10">
    <property type="entry name" value="Cytochrome c oxidase-like, subunit I domain"/>
    <property type="match status" value="1"/>
</dbReference>
<dbReference type="GO" id="GO:0046872">
    <property type="term" value="F:metal ion binding"/>
    <property type="evidence" value="ECO:0007669"/>
    <property type="project" value="UniProtKB-KW"/>
</dbReference>
<dbReference type="GO" id="GO:0006119">
    <property type="term" value="P:oxidative phosphorylation"/>
    <property type="evidence" value="ECO:0007669"/>
    <property type="project" value="UniProtKB-UniPathway"/>
</dbReference>
<evidence type="ECO:0000313" key="20">
    <source>
        <dbReference type="Proteomes" id="UP000011783"/>
    </source>
</evidence>
<feature type="transmembrane region" description="Helical" evidence="16">
    <location>
        <begin position="628"/>
        <end position="647"/>
    </location>
</feature>
<comment type="caution">
    <text evidence="16">Lacks conserved residue(s) required for the propagation of feature annotation.</text>
</comment>
<dbReference type="GO" id="GO:0015990">
    <property type="term" value="P:electron transport coupled proton transport"/>
    <property type="evidence" value="ECO:0007669"/>
    <property type="project" value="InterPro"/>
</dbReference>
<comment type="subcellular location">
    <subcellularLocation>
        <location evidence="16">Cell membrane</location>
        <topology evidence="16">Multi-pass membrane protein</topology>
    </subcellularLocation>
    <subcellularLocation>
        <location evidence="1">Membrane</location>
        <topology evidence="1">Multi-pass membrane protein</topology>
    </subcellularLocation>
</comment>
<evidence type="ECO:0000313" key="19">
    <source>
        <dbReference type="EMBL" id="EMF98209.1"/>
    </source>
</evidence>
<dbReference type="InterPro" id="IPR035973">
    <property type="entry name" value="Cyt_c_oxidase_su3-like_sf"/>
</dbReference>
<evidence type="ECO:0000256" key="7">
    <source>
        <dbReference type="ARBA" id="ARBA00022723"/>
    </source>
</evidence>
<dbReference type="InterPro" id="IPR023615">
    <property type="entry name" value="Cyt_c_Oxase_su1_BS"/>
</dbReference>
<feature type="domain" description="Cytochrome oxidase subunit I profile" evidence="18">
    <location>
        <begin position="14"/>
        <end position="527"/>
    </location>
</feature>
<feature type="transmembrane region" description="Helical" evidence="16">
    <location>
        <begin position="724"/>
        <end position="743"/>
    </location>
</feature>
<dbReference type="Pfam" id="PF00115">
    <property type="entry name" value="COX1"/>
    <property type="match status" value="1"/>
</dbReference>
<feature type="transmembrane region" description="Helical" evidence="16">
    <location>
        <begin position="246"/>
        <end position="270"/>
    </location>
</feature>
<evidence type="ECO:0000259" key="17">
    <source>
        <dbReference type="PROSITE" id="PS50253"/>
    </source>
</evidence>
<keyword evidence="16" id="KW-1003">Cell membrane</keyword>
<evidence type="ECO:0000256" key="16">
    <source>
        <dbReference type="RuleBase" id="RU363061"/>
    </source>
</evidence>
<proteinExistence type="inferred from homology"/>
<dbReference type="InterPro" id="IPR014241">
    <property type="entry name" value="Cyt_c_oxidase_su1_bac"/>
</dbReference>
<dbReference type="PANTHER" id="PTHR10422:SF18">
    <property type="entry name" value="CYTOCHROME C OXIDASE SUBUNIT 1"/>
    <property type="match status" value="1"/>
</dbReference>
<dbReference type="EC" id="7.1.1.9" evidence="16"/>
<name>M3HKM2_LEPBO</name>
<dbReference type="InterPro" id="IPR023616">
    <property type="entry name" value="Cyt_c_oxase-like_su1_dom"/>
</dbReference>
<evidence type="ECO:0000256" key="3">
    <source>
        <dbReference type="ARBA" id="ARBA00022448"/>
    </source>
</evidence>
<feature type="transmembrane region" description="Helical" evidence="16">
    <location>
        <begin position="557"/>
        <end position="578"/>
    </location>
</feature>
<keyword evidence="4 15" id="KW-0349">Heme</keyword>
<dbReference type="AlphaFoldDB" id="M3HKM2"/>
<gene>
    <name evidence="19" type="primary">ctaD</name>
    <name evidence="19" type="ORF">LEP1GSC123_1752</name>
</gene>
<comment type="catalytic activity">
    <reaction evidence="14 16">
        <text>4 Fe(II)-[cytochrome c] + O2 + 8 H(+)(in) = 4 Fe(III)-[cytochrome c] + 2 H2O + 4 H(+)(out)</text>
        <dbReference type="Rhea" id="RHEA:11436"/>
        <dbReference type="Rhea" id="RHEA-COMP:10350"/>
        <dbReference type="Rhea" id="RHEA-COMP:14399"/>
        <dbReference type="ChEBI" id="CHEBI:15377"/>
        <dbReference type="ChEBI" id="CHEBI:15378"/>
        <dbReference type="ChEBI" id="CHEBI:15379"/>
        <dbReference type="ChEBI" id="CHEBI:29033"/>
        <dbReference type="ChEBI" id="CHEBI:29034"/>
        <dbReference type="EC" id="7.1.1.9"/>
    </reaction>
</comment>
<evidence type="ECO:0000256" key="12">
    <source>
        <dbReference type="ARBA" id="ARBA00023008"/>
    </source>
</evidence>
<keyword evidence="8" id="KW-1278">Translocase</keyword>
<dbReference type="GO" id="GO:0004129">
    <property type="term" value="F:cytochrome-c oxidase activity"/>
    <property type="evidence" value="ECO:0007669"/>
    <property type="project" value="UniProtKB-EC"/>
</dbReference>
<feature type="transmembrane region" description="Helical" evidence="16">
    <location>
        <begin position="115"/>
        <end position="135"/>
    </location>
</feature>
<feature type="transmembrane region" description="Helical" evidence="16">
    <location>
        <begin position="155"/>
        <end position="181"/>
    </location>
</feature>
<evidence type="ECO:0000256" key="5">
    <source>
        <dbReference type="ARBA" id="ARBA00022660"/>
    </source>
</evidence>
<dbReference type="CDD" id="cd02862">
    <property type="entry name" value="NorE_like"/>
    <property type="match status" value="1"/>
</dbReference>
<dbReference type="GO" id="GO:0020037">
    <property type="term" value="F:heme binding"/>
    <property type="evidence" value="ECO:0007669"/>
    <property type="project" value="InterPro"/>
</dbReference>
<feature type="transmembrane region" description="Helical" evidence="16">
    <location>
        <begin position="471"/>
        <end position="492"/>
    </location>
</feature>
<evidence type="ECO:0000256" key="14">
    <source>
        <dbReference type="ARBA" id="ARBA00047816"/>
    </source>
</evidence>
<feature type="transmembrane region" description="Helical" evidence="16">
    <location>
        <begin position="678"/>
        <end position="704"/>
    </location>
</feature>
<feature type="transmembrane region" description="Helical" evidence="16">
    <location>
        <begin position="351"/>
        <end position="374"/>
    </location>
</feature>
<dbReference type="InterPro" id="IPR000298">
    <property type="entry name" value="Cyt_c_oxidase-like_su3"/>
</dbReference>
<dbReference type="NCBIfam" id="TIGR02891">
    <property type="entry name" value="CtaD_CoxA"/>
    <property type="match status" value="1"/>
</dbReference>
<dbReference type="GO" id="GO:0022904">
    <property type="term" value="P:respiratory electron transport chain"/>
    <property type="evidence" value="ECO:0007669"/>
    <property type="project" value="InterPro"/>
</dbReference>
<comment type="similarity">
    <text evidence="15">Belongs to the heme-copper respiratory oxidase family.</text>
</comment>
<sequence>MSTATASHTDNYLNHEKGIWSWLTTIDHKRIGIMYFFAIMSFFLLGGIFALLVRLELFTPGQTLGFVTPDIYNRMMTYHGAIMVFMVIVPGIPAIFGNFILPIQLGAKDVAFPRLNLASWYIFMTGAGIAAFSLFTQKVDTGWTFYTPYSISNSVSNGVIMLVMGAFVMGFSSILTGLNFIVTTHKLRAPGMTMNRIPLMVWALYATSIIQVLATPVLAITLLLLVAERTLGVGIFDPALGGDPVLFQHFFWFYSHPAVYIMILPAMGVISELVATFSKKVIFGYTAIAYSSLAIAAVSFLVWGHHMFVSGQSEFAGVLFSFITMLVGVPTAIKLFNWISTMYKGSVRLDAPMLFAIGFMFLFTIGGLTGVFLASTGMDVHFHDTYFVVAHFHYVMVGGTLMAVMGALIYWFPKVTGKMTSDFLGRVSWVFIFTGFNVTFFPQFILGSMGMPRRYYDYLPEFTSLNQISTVGSWLIGTGFLIGLIAVIHGLIAGKTAGNNPWGGKTLEWTIPSPPTHENFEKTPTITGGLMSTAKHFHHAHHFDSAEHQYDASKQGIWLFLVTEILMFGALFVGYTIYHSLHPEIFHAGSHHLSVPMGAFNTVVLLFSSFTMALGIHYVQVDKKKEAVIALAVTVLCALTFMVVKYFEYSAKIHHGLLPGKFFTNTEMVDIKNAAMFFGFYFVMTGIHGSHVLIGAGLIIWVMIKVIKGEVNSSYYTPVEGVGLFWHVVDLIWIYLFPLLYLVG</sequence>
<feature type="transmembrane region" description="Helical" evidence="16">
    <location>
        <begin position="423"/>
        <end position="451"/>
    </location>
</feature>
<dbReference type="Pfam" id="PF00510">
    <property type="entry name" value="COX3"/>
    <property type="match status" value="1"/>
</dbReference>
<dbReference type="PROSITE" id="PS50855">
    <property type="entry name" value="COX1"/>
    <property type="match status" value="1"/>
</dbReference>
<dbReference type="PROSITE" id="PS50253">
    <property type="entry name" value="COX3"/>
    <property type="match status" value="1"/>
</dbReference>
<reference evidence="19 20" key="1">
    <citation type="submission" date="2013-01" db="EMBL/GenBank/DDBJ databases">
        <authorList>
            <person name="Harkins D.M."/>
            <person name="Durkin A.S."/>
            <person name="Brinkac L.M."/>
            <person name="Haft D.H."/>
            <person name="Selengut J.D."/>
            <person name="Sanka R."/>
            <person name="DePew J."/>
            <person name="Purushe J."/>
            <person name="Picardeau M."/>
            <person name="Werts C."/>
            <person name="Goarant C."/>
            <person name="Vinetz J.M."/>
            <person name="Sutton G.G."/>
            <person name="Nierman W.C."/>
            <person name="Fouts D.E."/>
        </authorList>
    </citation>
    <scope>NUCLEOTIDE SEQUENCE [LARGE SCALE GENOMIC DNA]</scope>
    <source>
        <strain evidence="19 20">200701203</strain>
    </source>
</reference>
<feature type="transmembrane region" description="Helical" evidence="16">
    <location>
        <begin position="386"/>
        <end position="411"/>
    </location>
</feature>
<evidence type="ECO:0000259" key="18">
    <source>
        <dbReference type="PROSITE" id="PS50855"/>
    </source>
</evidence>
<dbReference type="InterPro" id="IPR013833">
    <property type="entry name" value="Cyt_c_oxidase_su3_a-hlx"/>
</dbReference>
<dbReference type="SUPFAM" id="SSF81452">
    <property type="entry name" value="Cytochrome c oxidase subunit III-like"/>
    <property type="match status" value="1"/>
</dbReference>
<comment type="pathway">
    <text evidence="2 16">Energy metabolism; oxidative phosphorylation.</text>
</comment>
<evidence type="ECO:0000256" key="10">
    <source>
        <dbReference type="ARBA" id="ARBA00022989"/>
    </source>
</evidence>
<feature type="transmembrane region" description="Helical" evidence="16">
    <location>
        <begin position="282"/>
        <end position="303"/>
    </location>
</feature>
<keyword evidence="6 15" id="KW-0812">Transmembrane</keyword>
<dbReference type="GO" id="GO:0005886">
    <property type="term" value="C:plasma membrane"/>
    <property type="evidence" value="ECO:0007669"/>
    <property type="project" value="UniProtKB-SubCell"/>
</dbReference>
<evidence type="ECO:0000256" key="6">
    <source>
        <dbReference type="ARBA" id="ARBA00022692"/>
    </source>
</evidence>
<feature type="transmembrane region" description="Helical" evidence="16">
    <location>
        <begin position="315"/>
        <end position="339"/>
    </location>
</feature>
<dbReference type="Proteomes" id="UP000011783">
    <property type="component" value="Unassembled WGS sequence"/>
</dbReference>
<evidence type="ECO:0000256" key="13">
    <source>
        <dbReference type="ARBA" id="ARBA00023136"/>
    </source>
</evidence>
<evidence type="ECO:0000256" key="8">
    <source>
        <dbReference type="ARBA" id="ARBA00022967"/>
    </source>
</evidence>
<protein>
    <recommendedName>
        <fullName evidence="16">Cytochrome c oxidase subunit 1</fullName>
        <ecNumber evidence="16">7.1.1.9</ecNumber>
    </recommendedName>
</protein>
<dbReference type="UniPathway" id="UPA00705"/>
<evidence type="ECO:0000256" key="4">
    <source>
        <dbReference type="ARBA" id="ARBA00022617"/>
    </source>
</evidence>
<dbReference type="PROSITE" id="PS00077">
    <property type="entry name" value="COX1_CUB"/>
    <property type="match status" value="1"/>
</dbReference>
<keyword evidence="13 16" id="KW-0472">Membrane</keyword>
<feature type="transmembrane region" description="Helical" evidence="16">
    <location>
        <begin position="202"/>
        <end position="226"/>
    </location>
</feature>
<feature type="transmembrane region" description="Helical" evidence="16">
    <location>
        <begin position="598"/>
        <end position="616"/>
    </location>
</feature>
<evidence type="ECO:0000256" key="15">
    <source>
        <dbReference type="RuleBase" id="RU000370"/>
    </source>
</evidence>
<keyword evidence="11 16" id="KW-0408">Iron</keyword>
<dbReference type="SUPFAM" id="SSF81442">
    <property type="entry name" value="Cytochrome c oxidase subunit I-like"/>
    <property type="match status" value="1"/>
</dbReference>
<dbReference type="PRINTS" id="PR01165">
    <property type="entry name" value="CYCOXIDASEI"/>
</dbReference>
<feature type="domain" description="Heme-copper oxidase subunit III family profile" evidence="17">
    <location>
        <begin position="554"/>
        <end position="744"/>
    </location>
</feature>
<dbReference type="InterPro" id="IPR000883">
    <property type="entry name" value="Cyt_C_Oxase_1"/>
</dbReference>
<keyword evidence="10 16" id="KW-1133">Transmembrane helix</keyword>